<reference evidence="2 3" key="1">
    <citation type="submission" date="2019-03" db="EMBL/GenBank/DDBJ databases">
        <title>Diversity of the mouse oral microbiome.</title>
        <authorList>
            <person name="Joseph S."/>
            <person name="Aduse-Opoku J."/>
            <person name="Curtis M."/>
            <person name="Wade W."/>
            <person name="Hashim A."/>
        </authorList>
    </citation>
    <scope>NUCLEOTIDE SEQUENCE [LARGE SCALE GENOMIC DNA]</scope>
    <source>
        <strain evidence="2 3">P1012</strain>
    </source>
</reference>
<evidence type="ECO:0000256" key="1">
    <source>
        <dbReference type="SAM" id="MobiDB-lite"/>
    </source>
</evidence>
<gene>
    <name evidence="2" type="ORF">E4U02_00120</name>
</gene>
<protein>
    <submittedName>
        <fullName evidence="2">Uncharacterized protein</fullName>
    </submittedName>
</protein>
<dbReference type="RefSeq" id="WP_135111950.1">
    <property type="nucleotide sequence ID" value="NZ_BAAANG010000004.1"/>
</dbReference>
<proteinExistence type="predicted"/>
<accession>A0A4Y9G1E9</accession>
<dbReference type="AlphaFoldDB" id="A0A4Y9G1E9"/>
<comment type="caution">
    <text evidence="2">The sequence shown here is derived from an EMBL/GenBank/DDBJ whole genome shotgun (WGS) entry which is preliminary data.</text>
</comment>
<evidence type="ECO:0000313" key="2">
    <source>
        <dbReference type="EMBL" id="TFU34560.1"/>
    </source>
</evidence>
<evidence type="ECO:0000313" key="3">
    <source>
        <dbReference type="Proteomes" id="UP000298358"/>
    </source>
</evidence>
<dbReference type="EMBL" id="SPQB01000001">
    <property type="protein sequence ID" value="TFU34560.1"/>
    <property type="molecule type" value="Genomic_DNA"/>
</dbReference>
<name>A0A4Y9G1E9_9MICO</name>
<feature type="region of interest" description="Disordered" evidence="1">
    <location>
        <begin position="1"/>
        <end position="32"/>
    </location>
</feature>
<dbReference type="Proteomes" id="UP000298358">
    <property type="component" value="Unassembled WGS sequence"/>
</dbReference>
<sequence length="108" mass="12302">MSNSTISTNRRDALVQGSEAQAVRTSHPPQPPWIAKELQNRHARTSLPDRVAMKIGLWLLLWGTRPATGRPNTSDLHQRHLERALLEHQMELDRIRAWAGLHGTQFGR</sequence>
<organism evidence="2 3">
    <name type="scientific">Microbacterium paludicola</name>
    <dbReference type="NCBI Taxonomy" id="300019"/>
    <lineage>
        <taxon>Bacteria</taxon>
        <taxon>Bacillati</taxon>
        <taxon>Actinomycetota</taxon>
        <taxon>Actinomycetes</taxon>
        <taxon>Micrococcales</taxon>
        <taxon>Microbacteriaceae</taxon>
        <taxon>Microbacterium</taxon>
    </lineage>
</organism>
<keyword evidence="3" id="KW-1185">Reference proteome</keyword>
<dbReference type="OrthoDB" id="5073789at2"/>